<evidence type="ECO:0000313" key="4">
    <source>
        <dbReference type="EMBL" id="KAG7172097.1"/>
    </source>
</evidence>
<name>A0A8J5TEE7_HOMAM</name>
<accession>A0A8J5TEE7</accession>
<dbReference type="Proteomes" id="UP000747542">
    <property type="component" value="Unassembled WGS sequence"/>
</dbReference>
<dbReference type="PANTHER" id="PTHR23345:SF15">
    <property type="entry name" value="VITELLOGENIN 1-RELATED"/>
    <property type="match status" value="1"/>
</dbReference>
<feature type="non-terminal residue" evidence="4">
    <location>
        <position position="1"/>
    </location>
</feature>
<dbReference type="SUPFAM" id="SSF56968">
    <property type="entry name" value="Lipovitellin-phosvitin complex, beta-sheet shell regions"/>
    <property type="match status" value="1"/>
</dbReference>
<evidence type="ECO:0000259" key="3">
    <source>
        <dbReference type="Pfam" id="PF01347"/>
    </source>
</evidence>
<organism evidence="4 5">
    <name type="scientific">Homarus americanus</name>
    <name type="common">American lobster</name>
    <dbReference type="NCBI Taxonomy" id="6706"/>
    <lineage>
        <taxon>Eukaryota</taxon>
        <taxon>Metazoa</taxon>
        <taxon>Ecdysozoa</taxon>
        <taxon>Arthropoda</taxon>
        <taxon>Crustacea</taxon>
        <taxon>Multicrustacea</taxon>
        <taxon>Malacostraca</taxon>
        <taxon>Eumalacostraca</taxon>
        <taxon>Eucarida</taxon>
        <taxon>Decapoda</taxon>
        <taxon>Pleocyemata</taxon>
        <taxon>Astacidea</taxon>
        <taxon>Nephropoidea</taxon>
        <taxon>Nephropidae</taxon>
        <taxon>Homarus</taxon>
    </lineage>
</organism>
<feature type="domain" description="Vitellogenin" evidence="3">
    <location>
        <begin position="1"/>
        <end position="253"/>
    </location>
</feature>
<dbReference type="InterPro" id="IPR015819">
    <property type="entry name" value="Lipid_transp_b-sht_shell"/>
</dbReference>
<dbReference type="GO" id="GO:0005319">
    <property type="term" value="F:lipid transporter activity"/>
    <property type="evidence" value="ECO:0007669"/>
    <property type="project" value="InterPro"/>
</dbReference>
<dbReference type="PANTHER" id="PTHR23345">
    <property type="entry name" value="VITELLOGENIN-RELATED"/>
    <property type="match status" value="1"/>
</dbReference>
<comment type="caution">
    <text evidence="4">The sequence shown here is derived from an EMBL/GenBank/DDBJ whole genome shotgun (WGS) entry which is preliminary data.</text>
</comment>
<feature type="non-terminal residue" evidence="4">
    <location>
        <position position="259"/>
    </location>
</feature>
<keyword evidence="1" id="KW-0732">Signal</keyword>
<reference evidence="4" key="1">
    <citation type="journal article" date="2021" name="Sci. Adv.">
        <title>The American lobster genome reveals insights on longevity, neural, and immune adaptations.</title>
        <authorList>
            <person name="Polinski J.M."/>
            <person name="Zimin A.V."/>
            <person name="Clark K.F."/>
            <person name="Kohn A.B."/>
            <person name="Sadowski N."/>
            <person name="Timp W."/>
            <person name="Ptitsyn A."/>
            <person name="Khanna P."/>
            <person name="Romanova D.Y."/>
            <person name="Williams P."/>
            <person name="Greenwood S.J."/>
            <person name="Moroz L.L."/>
            <person name="Walt D.R."/>
            <person name="Bodnar A.G."/>
        </authorList>
    </citation>
    <scope>NUCLEOTIDE SEQUENCE</scope>
    <source>
        <strain evidence="4">GMGI-L3</strain>
    </source>
</reference>
<gene>
    <name evidence="4" type="primary">vit-L1</name>
    <name evidence="4" type="ORF">Hamer_G001094</name>
</gene>
<dbReference type="InterPro" id="IPR001747">
    <property type="entry name" value="Vitellogenin_N"/>
</dbReference>
<dbReference type="Gene3D" id="2.30.230.10">
    <property type="entry name" value="Lipovitellin, beta-sheet shell regions, chain A"/>
    <property type="match status" value="1"/>
</dbReference>
<protein>
    <submittedName>
        <fullName evidence="4">Vitellogenin-like 1</fullName>
    </submittedName>
</protein>
<proteinExistence type="predicted"/>
<evidence type="ECO:0000256" key="1">
    <source>
        <dbReference type="ARBA" id="ARBA00022729"/>
    </source>
</evidence>
<dbReference type="EMBL" id="JAHLQT010011632">
    <property type="protein sequence ID" value="KAG7172097.1"/>
    <property type="molecule type" value="Genomic_DNA"/>
</dbReference>
<keyword evidence="2" id="KW-0758">Storage protein</keyword>
<dbReference type="AlphaFoldDB" id="A0A8J5TEE7"/>
<sequence>YQGGKIEHLCPHDDENAVATNFKRGILSSLQMSISNLAEREQVIVQESDVSGECETRYTVIQLDNEENSRVMVNKTKNNCRADTHFPYIPYSQHTSNTYNSEVPLFGNKQSCQMTLTSGVWERVECTQELTVDKAPWDFGSHAYLASTTVSSSLLLHTTPYDAQDTFLQGSQRQRRESLRMDLEGAMHADEARQHQESSEILEQVAETLTNLLTSMRPNSEIEEQRPHFFSHLVSLLGQLKQEVDLDDVWDTYGSEEDH</sequence>
<dbReference type="InterPro" id="IPR015816">
    <property type="entry name" value="Vitellinogen_b-sht_N"/>
</dbReference>
<evidence type="ECO:0000313" key="5">
    <source>
        <dbReference type="Proteomes" id="UP000747542"/>
    </source>
</evidence>
<dbReference type="InterPro" id="IPR050733">
    <property type="entry name" value="Vitellogenin/Apolipophorin"/>
</dbReference>
<dbReference type="Pfam" id="PF01347">
    <property type="entry name" value="Vitellogenin_N"/>
    <property type="match status" value="1"/>
</dbReference>
<keyword evidence="5" id="KW-1185">Reference proteome</keyword>
<evidence type="ECO:0000256" key="2">
    <source>
        <dbReference type="ARBA" id="ARBA00022761"/>
    </source>
</evidence>